<keyword evidence="3 5" id="KW-1133">Transmembrane helix</keyword>
<dbReference type="GO" id="GO:0016020">
    <property type="term" value="C:membrane"/>
    <property type="evidence" value="ECO:0007669"/>
    <property type="project" value="UniProtKB-SubCell"/>
</dbReference>
<comment type="subcellular location">
    <subcellularLocation>
        <location evidence="1">Membrane</location>
        <topology evidence="1">Multi-pass membrane protein</topology>
    </subcellularLocation>
</comment>
<dbReference type="Pfam" id="PF07690">
    <property type="entry name" value="MFS_1"/>
    <property type="match status" value="1"/>
</dbReference>
<feature type="transmembrane region" description="Helical" evidence="5">
    <location>
        <begin position="40"/>
        <end position="63"/>
    </location>
</feature>
<dbReference type="GO" id="GO:0022857">
    <property type="term" value="F:transmembrane transporter activity"/>
    <property type="evidence" value="ECO:0007669"/>
    <property type="project" value="InterPro"/>
</dbReference>
<dbReference type="PANTHER" id="PTHR23514">
    <property type="entry name" value="BYPASS OF STOP CODON PROTEIN 6"/>
    <property type="match status" value="1"/>
</dbReference>
<evidence type="ECO:0000256" key="2">
    <source>
        <dbReference type="ARBA" id="ARBA00022692"/>
    </source>
</evidence>
<organism evidence="6 7">
    <name type="scientific">Asanoa ferruginea</name>
    <dbReference type="NCBI Taxonomy" id="53367"/>
    <lineage>
        <taxon>Bacteria</taxon>
        <taxon>Bacillati</taxon>
        <taxon>Actinomycetota</taxon>
        <taxon>Actinomycetes</taxon>
        <taxon>Micromonosporales</taxon>
        <taxon>Micromonosporaceae</taxon>
        <taxon>Asanoa</taxon>
    </lineage>
</organism>
<evidence type="ECO:0000313" key="7">
    <source>
        <dbReference type="Proteomes" id="UP000256913"/>
    </source>
</evidence>
<name>A0A3D9ZWQ5_9ACTN</name>
<dbReference type="CDD" id="cd17393">
    <property type="entry name" value="MFS_MosC_like"/>
    <property type="match status" value="1"/>
</dbReference>
<evidence type="ECO:0000256" key="5">
    <source>
        <dbReference type="SAM" id="Phobius"/>
    </source>
</evidence>
<feature type="transmembrane region" description="Helical" evidence="5">
    <location>
        <begin position="344"/>
        <end position="366"/>
    </location>
</feature>
<feature type="transmembrane region" description="Helical" evidence="5">
    <location>
        <begin position="95"/>
        <end position="113"/>
    </location>
</feature>
<feature type="transmembrane region" description="Helical" evidence="5">
    <location>
        <begin position="161"/>
        <end position="180"/>
    </location>
</feature>
<protein>
    <submittedName>
        <fullName evidence="6">Fucose permease</fullName>
    </submittedName>
</protein>
<dbReference type="AlphaFoldDB" id="A0A3D9ZWQ5"/>
<dbReference type="InterPro" id="IPR011701">
    <property type="entry name" value="MFS"/>
</dbReference>
<evidence type="ECO:0000256" key="4">
    <source>
        <dbReference type="ARBA" id="ARBA00023136"/>
    </source>
</evidence>
<reference evidence="6 7" key="1">
    <citation type="submission" date="2018-08" db="EMBL/GenBank/DDBJ databases">
        <title>Sequencing the genomes of 1000 actinobacteria strains.</title>
        <authorList>
            <person name="Klenk H.-P."/>
        </authorList>
    </citation>
    <scope>NUCLEOTIDE SEQUENCE [LARGE SCALE GENOMIC DNA]</scope>
    <source>
        <strain evidence="6 7">DSM 44099</strain>
    </source>
</reference>
<evidence type="ECO:0000256" key="3">
    <source>
        <dbReference type="ARBA" id="ARBA00022989"/>
    </source>
</evidence>
<dbReference type="OrthoDB" id="151222at2"/>
<dbReference type="Gene3D" id="1.20.1250.20">
    <property type="entry name" value="MFS general substrate transporter like domains"/>
    <property type="match status" value="1"/>
</dbReference>
<dbReference type="SUPFAM" id="SSF103473">
    <property type="entry name" value="MFS general substrate transporter"/>
    <property type="match status" value="1"/>
</dbReference>
<dbReference type="InterPro" id="IPR036259">
    <property type="entry name" value="MFS_trans_sf"/>
</dbReference>
<keyword evidence="4 5" id="KW-0472">Membrane</keyword>
<dbReference type="InterPro" id="IPR051788">
    <property type="entry name" value="MFS_Transporter"/>
</dbReference>
<feature type="transmembrane region" description="Helical" evidence="5">
    <location>
        <begin position="70"/>
        <end position="89"/>
    </location>
</feature>
<evidence type="ECO:0000256" key="1">
    <source>
        <dbReference type="ARBA" id="ARBA00004141"/>
    </source>
</evidence>
<dbReference type="EMBL" id="QUMQ01000001">
    <property type="protein sequence ID" value="REG01592.1"/>
    <property type="molecule type" value="Genomic_DNA"/>
</dbReference>
<dbReference type="Proteomes" id="UP000256913">
    <property type="component" value="Unassembled WGS sequence"/>
</dbReference>
<evidence type="ECO:0000313" key="6">
    <source>
        <dbReference type="EMBL" id="REG01592.1"/>
    </source>
</evidence>
<dbReference type="PANTHER" id="PTHR23514:SF13">
    <property type="entry name" value="INNER MEMBRANE PROTEIN YBJJ"/>
    <property type="match status" value="1"/>
</dbReference>
<sequence>MAARARWAITAVFAVNGSLIATMAARTPSLKVDLGLSPGQLGLVTAAFGVAAVGAMQGAGALAGRFGSRWVVRSAVTALPIALVGTALARELLSLLAVHLLFGAVHGLLDVTMNAHAVAVERALGRSILNGCHAAWSIGAVGGSLVASGAAQFGLSRAVHYGVLAVVLVPVAAAWTNRLLPAATDRGSVVRAERARWSRPLVVLGAMGATVLTVEAAVANWSGIFLHERLTAPLGVAALGYVAFTACQTAGRLVGDRLLARRTAHELLRVGTLTAAGGLVVVVASPWPAVAIAGFALIGIGLATPLPVLFGAAGHLGAATTGAAGTVARFSTMTYTGILLAPPVIGAVAGLIGLTWTLAALAPLLASVAVVNLRGLTEAAPTGSPAEPVRA</sequence>
<feature type="transmembrane region" description="Helical" evidence="5">
    <location>
        <begin position="234"/>
        <end position="255"/>
    </location>
</feature>
<feature type="transmembrane region" description="Helical" evidence="5">
    <location>
        <begin position="134"/>
        <end position="155"/>
    </location>
</feature>
<keyword evidence="2 5" id="KW-0812">Transmembrane</keyword>
<feature type="transmembrane region" description="Helical" evidence="5">
    <location>
        <begin position="316"/>
        <end position="338"/>
    </location>
</feature>
<keyword evidence="7" id="KW-1185">Reference proteome</keyword>
<comment type="caution">
    <text evidence="6">The sequence shown here is derived from an EMBL/GenBank/DDBJ whole genome shotgun (WGS) entry which is preliminary data.</text>
</comment>
<gene>
    <name evidence="6" type="ORF">DFJ67_7677</name>
</gene>
<feature type="transmembrane region" description="Helical" evidence="5">
    <location>
        <begin position="201"/>
        <end position="222"/>
    </location>
</feature>
<proteinExistence type="predicted"/>
<accession>A0A3D9ZWQ5</accession>
<dbReference type="RefSeq" id="WP_116073953.1">
    <property type="nucleotide sequence ID" value="NZ_BONB01000161.1"/>
</dbReference>